<gene>
    <name evidence="12" type="ORF">HK099_006077</name>
</gene>
<evidence type="ECO:0000256" key="3">
    <source>
        <dbReference type="ARBA" id="ARBA00022448"/>
    </source>
</evidence>
<dbReference type="GO" id="GO:0005543">
    <property type="term" value="F:phospholipid binding"/>
    <property type="evidence" value="ECO:0007669"/>
    <property type="project" value="TreeGrafter"/>
</dbReference>
<evidence type="ECO:0000256" key="7">
    <source>
        <dbReference type="ARBA" id="ARBA00023132"/>
    </source>
</evidence>
<feature type="coiled-coil region" evidence="11">
    <location>
        <begin position="129"/>
        <end position="201"/>
    </location>
</feature>
<dbReference type="EMBL" id="JADGJW010000500">
    <property type="protein sequence ID" value="KAJ3216059.1"/>
    <property type="molecule type" value="Genomic_DNA"/>
</dbReference>
<evidence type="ECO:0000256" key="5">
    <source>
        <dbReference type="ARBA" id="ARBA00022927"/>
    </source>
</evidence>
<proteinExistence type="inferred from homology"/>
<dbReference type="PANTHER" id="PTHR12960">
    <property type="entry name" value="GLE-1-RELATED"/>
    <property type="match status" value="1"/>
</dbReference>
<evidence type="ECO:0000256" key="1">
    <source>
        <dbReference type="ARBA" id="ARBA00004567"/>
    </source>
</evidence>
<dbReference type="AlphaFoldDB" id="A0AAD5XX71"/>
<name>A0AAD5XX71_9FUNG</name>
<comment type="caution">
    <text evidence="12">The sequence shown here is derived from an EMBL/GenBank/DDBJ whole genome shotgun (WGS) entry which is preliminary data.</text>
</comment>
<evidence type="ECO:0000313" key="12">
    <source>
        <dbReference type="EMBL" id="KAJ3216059.1"/>
    </source>
</evidence>
<keyword evidence="8" id="KW-0539">Nucleus</keyword>
<evidence type="ECO:0000256" key="9">
    <source>
        <dbReference type="ARBA" id="ARBA00026227"/>
    </source>
</evidence>
<keyword evidence="6" id="KW-0811">Translocation</keyword>
<dbReference type="GO" id="GO:0000822">
    <property type="term" value="F:inositol hexakisphosphate binding"/>
    <property type="evidence" value="ECO:0007669"/>
    <property type="project" value="TreeGrafter"/>
</dbReference>
<sequence>MGRYSFNTTESEVRTPTQIENLAEIEEFTSNVKLLTIKSPQKLKKFNVDVVNEEKKKKKNKIKPNTFDIGTEKQHSPEFKSALEKKNKILEQDLKLQTQKTLNFLKNLKDRQNNVNSKFEESLKLCLEIENNEKLKVQEKERIQQEEKQKKVLKEKQQQEADRLEKLNKEKLEQEKILHKKMENEKKIQFEKLQAEKLQNDKILALKDEDLNYCSVKANEESTKYLQKILKIKKILKPKLRQNPRFKKVFFDQKREINTRIGQVKNSLKKIQEIISVIDQAFQTAARESPELLEWLMDFTAKALTKQAESEVAVNKPVAKFLGMVAVGIFQKYPNFLEILLGRMMKSCPYIIPRYFKRLPNESGEDFKKRHGYGENEKEDLYVVRMNGVLAFYCGIFVSDGNNIHGIEYSWVWLARLLNMKPRKITASLIQTFLEIAGSRFLEVFQTQGRKLINFIIKDYCILFPSSAIASGSRLKTFLENGYLNDGSLPSILPDLEP</sequence>
<dbReference type="PANTHER" id="PTHR12960:SF0">
    <property type="entry name" value="MRNA EXPORT FACTOR GLE1"/>
    <property type="match status" value="1"/>
</dbReference>
<evidence type="ECO:0000256" key="4">
    <source>
        <dbReference type="ARBA" id="ARBA00022816"/>
    </source>
</evidence>
<comment type="subcellular location">
    <subcellularLocation>
        <location evidence="1">Nucleus</location>
        <location evidence="1">Nuclear pore complex</location>
    </subcellularLocation>
</comment>
<evidence type="ECO:0000256" key="8">
    <source>
        <dbReference type="ARBA" id="ARBA00023242"/>
    </source>
</evidence>
<keyword evidence="7" id="KW-0906">Nuclear pore complex</keyword>
<dbReference type="GO" id="GO:0016973">
    <property type="term" value="P:poly(A)+ mRNA export from nucleus"/>
    <property type="evidence" value="ECO:0007669"/>
    <property type="project" value="InterPro"/>
</dbReference>
<dbReference type="GO" id="GO:0015031">
    <property type="term" value="P:protein transport"/>
    <property type="evidence" value="ECO:0007669"/>
    <property type="project" value="UniProtKB-KW"/>
</dbReference>
<evidence type="ECO:0000256" key="11">
    <source>
        <dbReference type="SAM" id="Coils"/>
    </source>
</evidence>
<dbReference type="InterPro" id="IPR012476">
    <property type="entry name" value="GLE1"/>
</dbReference>
<dbReference type="GO" id="GO:0005737">
    <property type="term" value="C:cytoplasm"/>
    <property type="evidence" value="ECO:0007669"/>
    <property type="project" value="TreeGrafter"/>
</dbReference>
<dbReference type="GO" id="GO:0031369">
    <property type="term" value="F:translation initiation factor binding"/>
    <property type="evidence" value="ECO:0007669"/>
    <property type="project" value="TreeGrafter"/>
</dbReference>
<reference evidence="12" key="1">
    <citation type="submission" date="2020-05" db="EMBL/GenBank/DDBJ databases">
        <title>Phylogenomic resolution of chytrid fungi.</title>
        <authorList>
            <person name="Stajich J.E."/>
            <person name="Amses K."/>
            <person name="Simmons R."/>
            <person name="Seto K."/>
            <person name="Myers J."/>
            <person name="Bonds A."/>
            <person name="Quandt C.A."/>
            <person name="Barry K."/>
            <person name="Liu P."/>
            <person name="Grigoriev I."/>
            <person name="Longcore J.E."/>
            <person name="James T.Y."/>
        </authorList>
    </citation>
    <scope>NUCLEOTIDE SEQUENCE</scope>
    <source>
        <strain evidence="12">JEL0476</strain>
    </source>
</reference>
<evidence type="ECO:0000256" key="2">
    <source>
        <dbReference type="ARBA" id="ARBA00011056"/>
    </source>
</evidence>
<dbReference type="GO" id="GO:0044614">
    <property type="term" value="C:nuclear pore cytoplasmic filaments"/>
    <property type="evidence" value="ECO:0007669"/>
    <property type="project" value="TreeGrafter"/>
</dbReference>
<dbReference type="InterPro" id="IPR038506">
    <property type="entry name" value="GLE1-like_sf"/>
</dbReference>
<keyword evidence="11" id="KW-0175">Coiled coil</keyword>
<dbReference type="Gene3D" id="1.25.40.510">
    <property type="entry name" value="GLE1-like"/>
    <property type="match status" value="1"/>
</dbReference>
<comment type="similarity">
    <text evidence="2">Belongs to the GLE1 family.</text>
</comment>
<keyword evidence="5" id="KW-0653">Protein transport</keyword>
<dbReference type="Proteomes" id="UP001211065">
    <property type="component" value="Unassembled WGS sequence"/>
</dbReference>
<accession>A0AAD5XX71</accession>
<organism evidence="12 13">
    <name type="scientific">Clydaea vesicula</name>
    <dbReference type="NCBI Taxonomy" id="447962"/>
    <lineage>
        <taxon>Eukaryota</taxon>
        <taxon>Fungi</taxon>
        <taxon>Fungi incertae sedis</taxon>
        <taxon>Chytridiomycota</taxon>
        <taxon>Chytridiomycota incertae sedis</taxon>
        <taxon>Chytridiomycetes</taxon>
        <taxon>Lobulomycetales</taxon>
        <taxon>Lobulomycetaceae</taxon>
        <taxon>Clydaea</taxon>
    </lineage>
</organism>
<keyword evidence="3" id="KW-0813">Transport</keyword>
<keyword evidence="13" id="KW-1185">Reference proteome</keyword>
<protein>
    <recommendedName>
        <fullName evidence="9">mRNA export factor GLE1</fullName>
    </recommendedName>
    <alternativeName>
        <fullName evidence="10">Nucleoporin GLE1</fullName>
    </alternativeName>
</protein>
<dbReference type="Pfam" id="PF07817">
    <property type="entry name" value="GLE1"/>
    <property type="match status" value="1"/>
</dbReference>
<evidence type="ECO:0000313" key="13">
    <source>
        <dbReference type="Proteomes" id="UP001211065"/>
    </source>
</evidence>
<keyword evidence="4" id="KW-0509">mRNA transport</keyword>
<evidence type="ECO:0000256" key="10">
    <source>
        <dbReference type="ARBA" id="ARBA00029983"/>
    </source>
</evidence>
<evidence type="ECO:0000256" key="6">
    <source>
        <dbReference type="ARBA" id="ARBA00023010"/>
    </source>
</evidence>